<dbReference type="Proteomes" id="UP000284451">
    <property type="component" value="Unassembled WGS sequence"/>
</dbReference>
<gene>
    <name evidence="1" type="ORF">D2T29_22360</name>
</gene>
<sequence length="115" mass="12741">MWEVLESGVSKGRNGLIITATTAGRWAEGFAADRYVYARDVALGKITDPSILPILFEMQEGDDWTDLALLQPRPAIRVPRPERPSEQGAPGAEHAVRCLWVHAISPEPLARKQPR</sequence>
<evidence type="ECO:0000313" key="2">
    <source>
        <dbReference type="Proteomes" id="UP000284451"/>
    </source>
</evidence>
<name>A0A443JX77_9RHOB</name>
<reference evidence="1 2" key="2">
    <citation type="submission" date="2019-01" db="EMBL/GenBank/DDBJ databases">
        <authorList>
            <person name="Li Y."/>
        </authorList>
    </citation>
    <scope>NUCLEOTIDE SEQUENCE [LARGE SCALE GENOMIC DNA]</scope>
    <source>
        <strain evidence="1 2">07D10-4-3</strain>
    </source>
</reference>
<dbReference type="RefSeq" id="WP_128234217.1">
    <property type="nucleotide sequence ID" value="NZ_SAUY01000084.1"/>
</dbReference>
<proteinExistence type="predicted"/>
<comment type="caution">
    <text evidence="1">The sequence shown here is derived from an EMBL/GenBank/DDBJ whole genome shotgun (WGS) entry which is preliminary data.</text>
</comment>
<accession>A0A443JX77</accession>
<protein>
    <submittedName>
        <fullName evidence="1">Uncharacterized protein</fullName>
    </submittedName>
</protein>
<reference evidence="1 2" key="1">
    <citation type="submission" date="2019-01" db="EMBL/GenBank/DDBJ databases">
        <title>Sinorhodobacter populi sp. nov. isolated from the symptomatic bark tissue of Populus euramericana canker.</title>
        <authorList>
            <person name="Xu G."/>
        </authorList>
    </citation>
    <scope>NUCLEOTIDE SEQUENCE [LARGE SCALE GENOMIC DNA]</scope>
    <source>
        <strain evidence="1 2">07D10-4-3</strain>
    </source>
</reference>
<organism evidence="1 2">
    <name type="scientific">Paenirhodobacter populi</name>
    <dbReference type="NCBI Taxonomy" id="2306993"/>
    <lineage>
        <taxon>Bacteria</taxon>
        <taxon>Pseudomonadati</taxon>
        <taxon>Pseudomonadota</taxon>
        <taxon>Alphaproteobacteria</taxon>
        <taxon>Rhodobacterales</taxon>
        <taxon>Rhodobacter group</taxon>
        <taxon>Paenirhodobacter</taxon>
    </lineage>
</organism>
<evidence type="ECO:0000313" key="1">
    <source>
        <dbReference type="EMBL" id="RWR25105.1"/>
    </source>
</evidence>
<dbReference type="AlphaFoldDB" id="A0A443JX77"/>
<dbReference type="EMBL" id="SAUY01000084">
    <property type="protein sequence ID" value="RWR25105.1"/>
    <property type="molecule type" value="Genomic_DNA"/>
</dbReference>